<gene>
    <name evidence="1" type="ORF">AK812_SmicGene6503</name>
</gene>
<dbReference type="EMBL" id="LSRX01000089">
    <property type="protein sequence ID" value="OLQ09856.1"/>
    <property type="molecule type" value="Genomic_DNA"/>
</dbReference>
<name>A0A1Q9EQY9_SYMMI</name>
<sequence length="91" mass="10005">MAVTSAGDWSGQLEWPPPMWSYRAFPMDKMQNGLGAAKNWVTWGWGNVVSSAKKIGDDIAKSEFVKETERLAQKAEENLQTGATEVGFADP</sequence>
<keyword evidence="2" id="KW-1185">Reference proteome</keyword>
<dbReference type="OrthoDB" id="10566497at2759"/>
<dbReference type="AlphaFoldDB" id="A0A1Q9EQY9"/>
<protein>
    <submittedName>
        <fullName evidence="1">Uncharacterized protein</fullName>
    </submittedName>
</protein>
<organism evidence="1 2">
    <name type="scientific">Symbiodinium microadriaticum</name>
    <name type="common">Dinoflagellate</name>
    <name type="synonym">Zooxanthella microadriatica</name>
    <dbReference type="NCBI Taxonomy" id="2951"/>
    <lineage>
        <taxon>Eukaryota</taxon>
        <taxon>Sar</taxon>
        <taxon>Alveolata</taxon>
        <taxon>Dinophyceae</taxon>
        <taxon>Suessiales</taxon>
        <taxon>Symbiodiniaceae</taxon>
        <taxon>Symbiodinium</taxon>
    </lineage>
</organism>
<comment type="caution">
    <text evidence="1">The sequence shown here is derived from an EMBL/GenBank/DDBJ whole genome shotgun (WGS) entry which is preliminary data.</text>
</comment>
<dbReference type="Proteomes" id="UP000186817">
    <property type="component" value="Unassembled WGS sequence"/>
</dbReference>
<accession>A0A1Q9EQY9</accession>
<evidence type="ECO:0000313" key="2">
    <source>
        <dbReference type="Proteomes" id="UP000186817"/>
    </source>
</evidence>
<proteinExistence type="predicted"/>
<reference evidence="1 2" key="1">
    <citation type="submission" date="2016-02" db="EMBL/GenBank/DDBJ databases">
        <title>Genome analysis of coral dinoflagellate symbionts highlights evolutionary adaptations to a symbiotic lifestyle.</title>
        <authorList>
            <person name="Aranda M."/>
            <person name="Li Y."/>
            <person name="Liew Y.J."/>
            <person name="Baumgarten S."/>
            <person name="Simakov O."/>
            <person name="Wilson M."/>
            <person name="Piel J."/>
            <person name="Ashoor H."/>
            <person name="Bougouffa S."/>
            <person name="Bajic V.B."/>
            <person name="Ryu T."/>
            <person name="Ravasi T."/>
            <person name="Bayer T."/>
            <person name="Micklem G."/>
            <person name="Kim H."/>
            <person name="Bhak J."/>
            <person name="Lajeunesse T.C."/>
            <person name="Voolstra C.R."/>
        </authorList>
    </citation>
    <scope>NUCLEOTIDE SEQUENCE [LARGE SCALE GENOMIC DNA]</scope>
    <source>
        <strain evidence="1 2">CCMP2467</strain>
    </source>
</reference>
<evidence type="ECO:0000313" key="1">
    <source>
        <dbReference type="EMBL" id="OLQ09856.1"/>
    </source>
</evidence>